<keyword evidence="2" id="KW-1185">Reference proteome</keyword>
<organism evidence="1 2">
    <name type="scientific">Saccharospirillum salsuginis</name>
    <dbReference type="NCBI Taxonomy" id="418750"/>
    <lineage>
        <taxon>Bacteria</taxon>
        <taxon>Pseudomonadati</taxon>
        <taxon>Pseudomonadota</taxon>
        <taxon>Gammaproteobacteria</taxon>
        <taxon>Oceanospirillales</taxon>
        <taxon>Saccharospirillaceae</taxon>
        <taxon>Saccharospirillum</taxon>
    </lineage>
</organism>
<protein>
    <submittedName>
        <fullName evidence="1">Uncharacterized protein</fullName>
    </submittedName>
</protein>
<reference evidence="1" key="1">
    <citation type="journal article" date="2014" name="Int. J. Syst. Evol. Microbiol.">
        <title>Complete genome sequence of Corynebacterium casei LMG S-19264T (=DSM 44701T), isolated from a smear-ripened cheese.</title>
        <authorList>
            <consortium name="US DOE Joint Genome Institute (JGI-PGF)"/>
            <person name="Walter F."/>
            <person name="Albersmeier A."/>
            <person name="Kalinowski J."/>
            <person name="Ruckert C."/>
        </authorList>
    </citation>
    <scope>NUCLEOTIDE SEQUENCE</scope>
    <source>
        <strain evidence="1">KCTC 22169</strain>
    </source>
</reference>
<dbReference type="AlphaFoldDB" id="A0A918N5H4"/>
<evidence type="ECO:0000313" key="1">
    <source>
        <dbReference type="EMBL" id="GGX39015.1"/>
    </source>
</evidence>
<dbReference type="RefSeq" id="WP_189606595.1">
    <property type="nucleotide sequence ID" value="NZ_BMXR01000001.1"/>
</dbReference>
<reference evidence="1" key="2">
    <citation type="submission" date="2020-09" db="EMBL/GenBank/DDBJ databases">
        <authorList>
            <person name="Sun Q."/>
            <person name="Kim S."/>
        </authorList>
    </citation>
    <scope>NUCLEOTIDE SEQUENCE</scope>
    <source>
        <strain evidence="1">KCTC 22169</strain>
    </source>
</reference>
<sequence>MPGERGLRLYDILPEYIRQQDKNHHTRRYLEGADVVLERLYQTLHQFYGDNFPGQPGVDAKDTGTGDPDRIASQEWLLPYFADLLDARLLSPLLEGRRTEVDRAVAWRQRKGTLAVVDEVSEAVGGWETVVQEGWTRLAMTPRLNEPLQQESLYGVEDTLNRNIPQQMTKHPGLPTVTPDMRLGSRAVRDPDPSVYSQVSEINGESIRWRQYYRHGVPCHHERIDLDGQYHGAAFDDVSRRTPDMRDSDWRVGHYHPRNILIHVVQPEGYFPSQQPGEHRVQWKQHWLDDDELPSDAFLAVVTLYSRLDGTLVFESRLLKTAGLTPIEVRGVFKLGQVPVTGVGDPDDGAWHFAGLSLVNRIEADSGRVSFDRCAVKHVEVHSIDTDQPVLTARDTLFSRLQTARSLTQLEYCTVLDRCVTEALQGSEVLFTCLIQKDHPTVIPPEPLCLRYSRVHPDQPPAILAEQHRNTNEPVSFFGASFGDPGAGVLHPATAKTVWFGAEDGTEMGAFHFLHLCQRFEAVREKLKDYLPVGYEAVMIPDAYLAPAGIPEVPHG</sequence>
<dbReference type="Proteomes" id="UP000626148">
    <property type="component" value="Unassembled WGS sequence"/>
</dbReference>
<proteinExistence type="predicted"/>
<accession>A0A918N5H4</accession>
<dbReference type="EMBL" id="BMXR01000001">
    <property type="protein sequence ID" value="GGX39015.1"/>
    <property type="molecule type" value="Genomic_DNA"/>
</dbReference>
<name>A0A918N5H4_9GAMM</name>
<evidence type="ECO:0000313" key="2">
    <source>
        <dbReference type="Proteomes" id="UP000626148"/>
    </source>
</evidence>
<comment type="caution">
    <text evidence="1">The sequence shown here is derived from an EMBL/GenBank/DDBJ whole genome shotgun (WGS) entry which is preliminary data.</text>
</comment>
<gene>
    <name evidence="1" type="ORF">GCM10007392_01630</name>
</gene>